<dbReference type="EMBL" id="JADCTT010000002">
    <property type="protein sequence ID" value="KAF9756489.1"/>
    <property type="molecule type" value="Genomic_DNA"/>
</dbReference>
<dbReference type="SUPFAM" id="SSF51905">
    <property type="entry name" value="FAD/NAD(P)-binding domain"/>
    <property type="match status" value="2"/>
</dbReference>
<comment type="caution">
    <text evidence="6">The sequence shown here is derived from an EMBL/GenBank/DDBJ whole genome shotgun (WGS) entry which is preliminary data.</text>
</comment>
<evidence type="ECO:0000259" key="5">
    <source>
        <dbReference type="Pfam" id="PF07992"/>
    </source>
</evidence>
<comment type="similarity">
    <text evidence="1">Belongs to the FAD-dependent oxidoreductase family.</text>
</comment>
<dbReference type="AlphaFoldDB" id="A0A8H7NI97"/>
<reference evidence="6" key="1">
    <citation type="submission" date="2020-10" db="EMBL/GenBank/DDBJ databases">
        <title>High-Quality Genome Resource of Clonostachys rosea strain S41 by Oxford Nanopore Long-Read Sequencing.</title>
        <authorList>
            <person name="Wang H."/>
        </authorList>
    </citation>
    <scope>NUCLEOTIDE SEQUENCE</scope>
    <source>
        <strain evidence="6">S41</strain>
    </source>
</reference>
<accession>A0A8H7NI97</accession>
<sequence length="391" mass="42694">MQDFETKTIVVLGAGWAGITLTHQLLKHVLPKVPELRVVLVSPNTHFFWNIAAPRGIIPNTLTDDELFVPIAPAFAKYPPTAFEFVLATAETIEPQSNTVTVRLGDCEAAKLCDGEDLREIAYDQLVVAIGSRVFHNLPLKAVGNHAETLAALHDLQAKIASARSIVVGGAGPTAVEVAGELASHYRRSKEITLVANSDLVLADQTHNVRVTAEKDLLKLGVKIIHHNRAEKSEDGDKRAIHLSRGGTIYADLFLPLYGVVVNNACIPQEFLDWEGNLKLDQTLRVQGTQNIWGIGDVGNVEVKLLVALEGQTGHLINALEAVLTGVGSSMEVYHPTNKTIIFFCFGRWRASGQIGNWKIPGFFVSMFKGRRLFVDNAQSYVNGKTRQPAA</sequence>
<protein>
    <recommendedName>
        <fullName evidence="5">FAD/NAD(P)-binding domain-containing protein</fullName>
    </recommendedName>
</protein>
<dbReference type="GO" id="GO:0050660">
    <property type="term" value="F:flavin adenine dinucleotide binding"/>
    <property type="evidence" value="ECO:0007669"/>
    <property type="project" value="TreeGrafter"/>
</dbReference>
<keyword evidence="4" id="KW-0560">Oxidoreductase</keyword>
<feature type="domain" description="FAD/NAD(P)-binding" evidence="5">
    <location>
        <begin position="8"/>
        <end position="300"/>
    </location>
</feature>
<evidence type="ECO:0000256" key="1">
    <source>
        <dbReference type="ARBA" id="ARBA00006442"/>
    </source>
</evidence>
<evidence type="ECO:0000313" key="6">
    <source>
        <dbReference type="EMBL" id="KAF9756489.1"/>
    </source>
</evidence>
<dbReference type="Pfam" id="PF07992">
    <property type="entry name" value="Pyr_redox_2"/>
    <property type="match status" value="1"/>
</dbReference>
<dbReference type="GO" id="GO:0004174">
    <property type="term" value="F:electron-transferring-flavoprotein dehydrogenase activity"/>
    <property type="evidence" value="ECO:0007669"/>
    <property type="project" value="TreeGrafter"/>
</dbReference>
<dbReference type="Gene3D" id="3.50.50.100">
    <property type="match status" value="1"/>
</dbReference>
<evidence type="ECO:0000256" key="3">
    <source>
        <dbReference type="ARBA" id="ARBA00022827"/>
    </source>
</evidence>
<dbReference type="GO" id="GO:0005737">
    <property type="term" value="C:cytoplasm"/>
    <property type="evidence" value="ECO:0007669"/>
    <property type="project" value="TreeGrafter"/>
</dbReference>
<name>A0A8H7NI97_BIOOC</name>
<dbReference type="PANTHER" id="PTHR43735:SF3">
    <property type="entry name" value="FERROPTOSIS SUPPRESSOR PROTEIN 1"/>
    <property type="match status" value="1"/>
</dbReference>
<dbReference type="InterPro" id="IPR036188">
    <property type="entry name" value="FAD/NAD-bd_sf"/>
</dbReference>
<evidence type="ECO:0000256" key="2">
    <source>
        <dbReference type="ARBA" id="ARBA00022630"/>
    </source>
</evidence>
<dbReference type="Proteomes" id="UP000616885">
    <property type="component" value="Unassembled WGS sequence"/>
</dbReference>
<proteinExistence type="inferred from homology"/>
<keyword evidence="3" id="KW-0274">FAD</keyword>
<gene>
    <name evidence="6" type="ORF">IM811_007433</name>
</gene>
<evidence type="ECO:0000313" key="7">
    <source>
        <dbReference type="Proteomes" id="UP000616885"/>
    </source>
</evidence>
<dbReference type="InterPro" id="IPR023753">
    <property type="entry name" value="FAD/NAD-binding_dom"/>
</dbReference>
<evidence type="ECO:0000256" key="4">
    <source>
        <dbReference type="ARBA" id="ARBA00023002"/>
    </source>
</evidence>
<organism evidence="6 7">
    <name type="scientific">Bionectria ochroleuca</name>
    <name type="common">Gliocladium roseum</name>
    <dbReference type="NCBI Taxonomy" id="29856"/>
    <lineage>
        <taxon>Eukaryota</taxon>
        <taxon>Fungi</taxon>
        <taxon>Dikarya</taxon>
        <taxon>Ascomycota</taxon>
        <taxon>Pezizomycotina</taxon>
        <taxon>Sordariomycetes</taxon>
        <taxon>Hypocreomycetidae</taxon>
        <taxon>Hypocreales</taxon>
        <taxon>Bionectriaceae</taxon>
        <taxon>Clonostachys</taxon>
    </lineage>
</organism>
<dbReference type="PANTHER" id="PTHR43735">
    <property type="entry name" value="APOPTOSIS-INDUCING FACTOR 1"/>
    <property type="match status" value="1"/>
</dbReference>
<keyword evidence="2" id="KW-0285">Flavoprotein</keyword>